<dbReference type="RefSeq" id="WP_109571751.1">
    <property type="nucleotide sequence ID" value="NZ_UHJL01000001.1"/>
</dbReference>
<feature type="compositionally biased region" description="Polar residues" evidence="1">
    <location>
        <begin position="32"/>
        <end position="54"/>
    </location>
</feature>
<organism evidence="3 4">
    <name type="scientific">Fibrobacter succinogenes</name>
    <name type="common">Bacteroides succinogenes</name>
    <dbReference type="NCBI Taxonomy" id="833"/>
    <lineage>
        <taxon>Bacteria</taxon>
        <taxon>Pseudomonadati</taxon>
        <taxon>Fibrobacterota</taxon>
        <taxon>Fibrobacteria</taxon>
        <taxon>Fibrobacterales</taxon>
        <taxon>Fibrobacteraceae</taxon>
        <taxon>Fibrobacter</taxon>
    </lineage>
</organism>
<feature type="region of interest" description="Disordered" evidence="1">
    <location>
        <begin position="32"/>
        <end position="55"/>
    </location>
</feature>
<evidence type="ECO:0000313" key="4">
    <source>
        <dbReference type="Proteomes" id="UP000255423"/>
    </source>
</evidence>
<feature type="signal peptide" evidence="2">
    <location>
        <begin position="1"/>
        <end position="30"/>
    </location>
</feature>
<proteinExistence type="predicted"/>
<evidence type="ECO:0000256" key="2">
    <source>
        <dbReference type="SAM" id="SignalP"/>
    </source>
</evidence>
<sequence>MFIKPFNRFFWVCSSLVVCLLMSACSSENPAPVAPNSTESNLDTPPQPSDSTEPCNDEVILSGTISGVSQKGPFIKGSTVKLYELDEKLHQTGVHYSTTIDNDEGLYHIDSVVLTKPYAWMVVNGYFLDEYTGKKSSKEITLNGLVKVEKGKDININVLSHLAFNRINYLVQQGLSIAEAQKQAEAEVLKAFDLDADETSFEDMNIFAGGEGDAKLLAISLILLNPQNTLENWGNEEYTKQDNDIAQAIDLMAQITYDLESDGTWDNSGEGYTYDMTLKTWLKENTLKSATNGTFTAVRKNMKSMTTKSIPDFEKYVKKFISKDSLHAVWGPCQNEDEIAKDTEEKKLHICHNSEWENYIGFRNVGDPVVDTTGKYGTLIDPRNGYVYKTLTLVLDNGDSVTWMANNLEFGRKYKTSSVYDDTLKKYIQKIDDLDPREICPEGWHISSTKEWSEMLNTAKANYQYGELLFYQGEGYVDYYDKEDSYILSTYVLYYKSPYELDKFSLYVYKADSSDSYDKIGFVDVPSYIRCVMDYKEQTTIDTTRYGSLTDERDGHVYKTLEVKYPDGTTATWMATLLEYEAPATSDTNVQNIPGLGRTYDYKQILNKPNDADTTELYPILFAAENGEKVQGICPDDWHIPNYQEWNKLIKEAAEEDRELLAHPQKIFNKQTNTYEIPKGYNYSFNITGSWYREQEWTIAMDHFHVYHSTVVTPPFGYTDVSTGTTNKSSNFMYNLLPGEFVLRCVKD</sequence>
<dbReference type="Proteomes" id="UP000255423">
    <property type="component" value="Unassembled WGS sequence"/>
</dbReference>
<feature type="chain" id="PRO_5017020447" evidence="2">
    <location>
        <begin position="31"/>
        <end position="748"/>
    </location>
</feature>
<evidence type="ECO:0000256" key="1">
    <source>
        <dbReference type="SAM" id="MobiDB-lite"/>
    </source>
</evidence>
<dbReference type="InterPro" id="IPR011871">
    <property type="entry name" value="Fib_succ_major"/>
</dbReference>
<keyword evidence="2" id="KW-0732">Signal</keyword>
<dbReference type="EMBL" id="UHJL01000001">
    <property type="protein sequence ID" value="SUQ18945.1"/>
    <property type="molecule type" value="Genomic_DNA"/>
</dbReference>
<protein>
    <submittedName>
        <fullName evidence="3">Major paralogous domain-containing protein</fullName>
    </submittedName>
</protein>
<gene>
    <name evidence="3" type="ORF">SAMN05661053_0168</name>
</gene>
<evidence type="ECO:0000313" key="3">
    <source>
        <dbReference type="EMBL" id="SUQ18945.1"/>
    </source>
</evidence>
<dbReference type="AlphaFoldDB" id="A0A380RUH7"/>
<name>A0A380RUH7_FIBSU</name>
<reference evidence="3 4" key="1">
    <citation type="submission" date="2017-08" db="EMBL/GenBank/DDBJ databases">
        <authorList>
            <person name="de Groot N.N."/>
        </authorList>
    </citation>
    <scope>NUCLEOTIDE SEQUENCE [LARGE SCALE GENOMIC DNA]</scope>
    <source>
        <strain evidence="3 4">HM2</strain>
    </source>
</reference>
<dbReference type="PROSITE" id="PS51257">
    <property type="entry name" value="PROKAR_LIPOPROTEIN"/>
    <property type="match status" value="1"/>
</dbReference>
<dbReference type="NCBIfam" id="TIGR02145">
    <property type="entry name" value="Fib_succ_major"/>
    <property type="match status" value="2"/>
</dbReference>
<accession>A0A380RUH7</accession>